<proteinExistence type="predicted"/>
<keyword evidence="2" id="KW-1185">Reference proteome</keyword>
<accession>A0A8T0DL91</accession>
<sequence length="75" mass="8574">MSFSSLQDLDIYVVMFAVCHLEWSNAFGDDNLHIHDGHGLVTNCLNTTKSRVKWVAKIPQSHTQFVFHDFPITVL</sequence>
<dbReference type="EMBL" id="JTDF01002637">
    <property type="protein sequence ID" value="KAF8568603.1"/>
    <property type="molecule type" value="Genomic_DNA"/>
</dbReference>
<gene>
    <name evidence="1" type="ORF">P879_07125</name>
</gene>
<evidence type="ECO:0000313" key="2">
    <source>
        <dbReference type="Proteomes" id="UP000699462"/>
    </source>
</evidence>
<dbReference type="Proteomes" id="UP000699462">
    <property type="component" value="Unassembled WGS sequence"/>
</dbReference>
<reference evidence="1 2" key="1">
    <citation type="submission" date="2019-07" db="EMBL/GenBank/DDBJ databases">
        <title>Annotation for the trematode Paragonimus westermani.</title>
        <authorList>
            <person name="Choi Y.-J."/>
        </authorList>
    </citation>
    <scope>NUCLEOTIDE SEQUENCE [LARGE SCALE GENOMIC DNA]</scope>
    <source>
        <strain evidence="1">180907_Pwestermani</strain>
    </source>
</reference>
<organism evidence="1 2">
    <name type="scientific">Paragonimus westermani</name>
    <dbReference type="NCBI Taxonomy" id="34504"/>
    <lineage>
        <taxon>Eukaryota</taxon>
        <taxon>Metazoa</taxon>
        <taxon>Spiralia</taxon>
        <taxon>Lophotrochozoa</taxon>
        <taxon>Platyhelminthes</taxon>
        <taxon>Trematoda</taxon>
        <taxon>Digenea</taxon>
        <taxon>Plagiorchiida</taxon>
        <taxon>Troglotremata</taxon>
        <taxon>Troglotrematidae</taxon>
        <taxon>Paragonimus</taxon>
    </lineage>
</organism>
<comment type="caution">
    <text evidence="1">The sequence shown here is derived from an EMBL/GenBank/DDBJ whole genome shotgun (WGS) entry which is preliminary data.</text>
</comment>
<protein>
    <submittedName>
        <fullName evidence="1">Uncharacterized protein</fullName>
    </submittedName>
</protein>
<name>A0A8T0DL91_9TREM</name>
<evidence type="ECO:0000313" key="1">
    <source>
        <dbReference type="EMBL" id="KAF8568603.1"/>
    </source>
</evidence>
<dbReference type="AlphaFoldDB" id="A0A8T0DL91"/>